<dbReference type="AlphaFoldDB" id="E6XCW7"/>
<organism evidence="1 2">
    <name type="scientific">Cellulophaga algicola (strain DSM 14237 / IC166 / ACAM 630)</name>
    <dbReference type="NCBI Taxonomy" id="688270"/>
    <lineage>
        <taxon>Bacteria</taxon>
        <taxon>Pseudomonadati</taxon>
        <taxon>Bacteroidota</taxon>
        <taxon>Flavobacteriia</taxon>
        <taxon>Flavobacteriales</taxon>
        <taxon>Flavobacteriaceae</taxon>
        <taxon>Cellulophaga</taxon>
    </lineage>
</organism>
<evidence type="ECO:0000313" key="1">
    <source>
        <dbReference type="EMBL" id="ADV50108.1"/>
    </source>
</evidence>
<evidence type="ECO:0000313" key="2">
    <source>
        <dbReference type="Proteomes" id="UP000008634"/>
    </source>
</evidence>
<name>E6XCW7_CELAD</name>
<accession>E6XCW7</accession>
<gene>
    <name evidence="1" type="ordered locus">Celal_2829</name>
</gene>
<sequence>MFLFYSISCINGYAQNDLYSLSFTANQENYNDSYCSLYYNLEKEGHQYILTNPKGINVLKKKYDTILYTPNFIKAILSDSIAIYKTCTLEEIKIPELKEVYFIEDGLEVLTATGPHYYDNSISKINAFPEPDLFSCGTVYSTEYSIKYLKDLKKYVLIITKGNFGLLKEKITLHFKGIPDAIDSLSFLDGGNYISVSVNTQYKKFPNHIKIIRYGKSEIYYYDFDKAIYQKSAKEKPDYFISKSTKDTIFFPPVRPSNFSKEEGSVTLERVTPEVYDQIEQNTIDHLIYLYSDDQIGIFPQHLIPDFNQFSQKTNSFYRITKNGKEGWLDIKTFKEFYNKE</sequence>
<dbReference type="RefSeq" id="WP_013551577.1">
    <property type="nucleotide sequence ID" value="NC_014934.1"/>
</dbReference>
<dbReference type="EMBL" id="CP002453">
    <property type="protein sequence ID" value="ADV50108.1"/>
    <property type="molecule type" value="Genomic_DNA"/>
</dbReference>
<protein>
    <submittedName>
        <fullName evidence="1">Uncharacterized protein</fullName>
    </submittedName>
</protein>
<keyword evidence="2" id="KW-1185">Reference proteome</keyword>
<reference evidence="1 2" key="1">
    <citation type="journal article" date="2010" name="Stand. Genomic Sci.">
        <title>Complete genome sequence of Cellulophaga algicola type strain (IC166).</title>
        <authorList>
            <person name="Abt B."/>
            <person name="Lu M."/>
            <person name="Misra M."/>
            <person name="Han C."/>
            <person name="Nolan M."/>
            <person name="Lucas S."/>
            <person name="Hammon N."/>
            <person name="Deshpande S."/>
            <person name="Cheng J.F."/>
            <person name="Tapia R."/>
            <person name="Goodwin L."/>
            <person name="Pitluck S."/>
            <person name="Liolios K."/>
            <person name="Pagani I."/>
            <person name="Ivanova N."/>
            <person name="Mavromatis K."/>
            <person name="Ovchinikova G."/>
            <person name="Pati A."/>
            <person name="Chen A."/>
            <person name="Palaniappan K."/>
            <person name="Land M."/>
            <person name="Hauser L."/>
            <person name="Chang Y.J."/>
            <person name="Jeffries C.D."/>
            <person name="Detter J.C."/>
            <person name="Brambilla E."/>
            <person name="Rohde M."/>
            <person name="Tindall B.J."/>
            <person name="Goker M."/>
            <person name="Woyke T."/>
            <person name="Bristow J."/>
            <person name="Eisen J.A."/>
            <person name="Markowitz V."/>
            <person name="Hugenholtz P."/>
            <person name="Kyrpides N.C."/>
            <person name="Klenk H.P."/>
            <person name="Lapidus A."/>
        </authorList>
    </citation>
    <scope>NUCLEOTIDE SEQUENCE [LARGE SCALE GENOMIC DNA]</scope>
    <source>
        <strain evidence="2">DSM 14237 / IC166 / ACAM 630</strain>
    </source>
</reference>
<dbReference type="Proteomes" id="UP000008634">
    <property type="component" value="Chromosome"/>
</dbReference>
<dbReference type="KEGG" id="cao:Celal_2829"/>
<dbReference type="HOGENOM" id="CLU_813009_0_0_10"/>
<dbReference type="eggNOG" id="ENOG5031NSN">
    <property type="taxonomic scope" value="Bacteria"/>
</dbReference>
<proteinExistence type="predicted"/>